<organism evidence="2 3">
    <name type="scientific">Methanosarcina barkeri MS</name>
    <dbReference type="NCBI Taxonomy" id="1434108"/>
    <lineage>
        <taxon>Archaea</taxon>
        <taxon>Methanobacteriati</taxon>
        <taxon>Methanobacteriota</taxon>
        <taxon>Stenosarchaea group</taxon>
        <taxon>Methanomicrobia</taxon>
        <taxon>Methanosarcinales</taxon>
        <taxon>Methanosarcinaceae</taxon>
        <taxon>Methanosarcina</taxon>
    </lineage>
</organism>
<reference evidence="2 3" key="1">
    <citation type="submission" date="2014-07" db="EMBL/GenBank/DDBJ databases">
        <title>Methanogenic archaea and the global carbon cycle.</title>
        <authorList>
            <person name="Henriksen J.R."/>
            <person name="Luke J."/>
            <person name="Reinhart S."/>
            <person name="Benedict M.N."/>
            <person name="Youngblut N.D."/>
            <person name="Metcalf M.E."/>
            <person name="Whitaker R.J."/>
            <person name="Metcalf W.W."/>
        </authorList>
    </citation>
    <scope>NUCLEOTIDE SEQUENCE [LARGE SCALE GENOMIC DNA]</scope>
    <source>
        <strain evidence="2 3">MS</strain>
    </source>
</reference>
<dbReference type="RefSeq" id="WP_141706327.1">
    <property type="nucleotide sequence ID" value="NZ_CP009528.1"/>
</dbReference>
<keyword evidence="1" id="KW-0472">Membrane</keyword>
<keyword evidence="1" id="KW-0812">Transmembrane</keyword>
<evidence type="ECO:0000256" key="1">
    <source>
        <dbReference type="SAM" id="Phobius"/>
    </source>
</evidence>
<keyword evidence="3" id="KW-1185">Reference proteome</keyword>
<accession>A0A0E3QT78</accession>
<dbReference type="KEGG" id="mby:MSBRM_1174"/>
<evidence type="ECO:0000313" key="3">
    <source>
        <dbReference type="Proteomes" id="UP000033033"/>
    </source>
</evidence>
<protein>
    <submittedName>
        <fullName evidence="2">Uncharacterized protein</fullName>
    </submittedName>
</protein>
<dbReference type="Proteomes" id="UP000033033">
    <property type="component" value="Chromosome"/>
</dbReference>
<dbReference type="GeneID" id="24844404"/>
<proteinExistence type="predicted"/>
<sequence length="298" mass="33951">MRKRNILLIFVFFIFLIMGIFVHGIYRDSVDWRDYGQRYLCDYDVKVTGLSGREVNGTTAIMVPIPASKEGKFFTPPVQKGIYFSQKRTHKVFDWSEEEDKGPYFENATEIFDNKELCSDWISFIAETNKGYMLGFRTNETKLEDIDCGVSLIADYFDIFDPINNGSPILFPVENASNTSSVPYGKYTRYVSSPTYDTYVYISDNLKGGGTVSFEVQLDANNDPTEWSGEYFGWYDNILFAKVNETGYVRVKAILGQNIGGNDSTSSYSSQYYSDYFENETSDNVNETPSCTEVARSP</sequence>
<dbReference type="HOGENOM" id="CLU_074998_0_0_2"/>
<dbReference type="AlphaFoldDB" id="A0A0E3QT78"/>
<keyword evidence="1" id="KW-1133">Transmembrane helix</keyword>
<evidence type="ECO:0000313" key="2">
    <source>
        <dbReference type="EMBL" id="AKB54172.1"/>
    </source>
</evidence>
<feature type="transmembrane region" description="Helical" evidence="1">
    <location>
        <begin position="7"/>
        <end position="26"/>
    </location>
</feature>
<dbReference type="PATRIC" id="fig|1434108.4.peg.1451"/>
<name>A0A0E3QT78_METBA</name>
<dbReference type="EMBL" id="CP009528">
    <property type="protein sequence ID" value="AKB54172.1"/>
    <property type="molecule type" value="Genomic_DNA"/>
</dbReference>
<gene>
    <name evidence="2" type="ORF">MSBRM_1174</name>
</gene>